<reference evidence="1 2" key="1">
    <citation type="journal article" date="2003" name="Proc. Natl. Acad. Sci. U.S.A.">
        <title>Complete genome sequence of the marine planctomycete Pirellula sp. strain 1.</title>
        <authorList>
            <person name="Gloeckner F.O."/>
            <person name="Kube M."/>
            <person name="Bauer M."/>
            <person name="Teeling H."/>
            <person name="Lombardot T."/>
            <person name="Ludwig W."/>
            <person name="Gade D."/>
            <person name="Beck A."/>
            <person name="Borzym K."/>
            <person name="Heitmann K."/>
            <person name="Rabus R."/>
            <person name="Schlesner H."/>
            <person name="Amann R."/>
            <person name="Reinhardt R."/>
        </authorList>
    </citation>
    <scope>NUCLEOTIDE SEQUENCE [LARGE SCALE GENOMIC DNA]</scope>
    <source>
        <strain evidence="2">DSM 10527 / NCIMB 13988 / SH1</strain>
    </source>
</reference>
<accession>Q7UWG7</accession>
<dbReference type="Proteomes" id="UP000001025">
    <property type="component" value="Chromosome"/>
</dbReference>
<protein>
    <submittedName>
        <fullName evidence="1">Uncharacterized protein</fullName>
    </submittedName>
</protein>
<dbReference type="KEGG" id="rba:RB2050"/>
<dbReference type="HOGENOM" id="CLU_3188269_0_0_0"/>
<dbReference type="AlphaFoldDB" id="Q7UWG7"/>
<evidence type="ECO:0000313" key="2">
    <source>
        <dbReference type="Proteomes" id="UP000001025"/>
    </source>
</evidence>
<organism evidence="1 2">
    <name type="scientific">Rhodopirellula baltica (strain DSM 10527 / NCIMB 13988 / SH1)</name>
    <dbReference type="NCBI Taxonomy" id="243090"/>
    <lineage>
        <taxon>Bacteria</taxon>
        <taxon>Pseudomonadati</taxon>
        <taxon>Planctomycetota</taxon>
        <taxon>Planctomycetia</taxon>
        <taxon>Pirellulales</taxon>
        <taxon>Pirellulaceae</taxon>
        <taxon>Rhodopirellula</taxon>
    </lineage>
</organism>
<name>Q7UWG7_RHOBA</name>
<proteinExistence type="predicted"/>
<keyword evidence="2" id="KW-1185">Reference proteome</keyword>
<dbReference type="EMBL" id="BX294136">
    <property type="protein sequence ID" value="CAD72396.1"/>
    <property type="molecule type" value="Genomic_DNA"/>
</dbReference>
<sequence length="46" mass="5664">MFSRCFERRNFIDQTERQTHCQLNAFSIGSEHVGFLWMNLFQRREP</sequence>
<dbReference type="STRING" id="243090.RB2050"/>
<evidence type="ECO:0000313" key="1">
    <source>
        <dbReference type="EMBL" id="CAD72396.1"/>
    </source>
</evidence>
<gene>
    <name evidence="1" type="ordered locus">RB2050</name>
</gene>
<dbReference type="InParanoid" id="Q7UWG7"/>
<dbReference type="EnsemblBacteria" id="CAD72396">
    <property type="protein sequence ID" value="CAD72396"/>
    <property type="gene ID" value="RB2050"/>
</dbReference>